<dbReference type="EMBL" id="BEHT01000004">
    <property type="protein sequence ID" value="GBC97978.1"/>
    <property type="molecule type" value="Genomic_DNA"/>
</dbReference>
<proteinExistence type="predicted"/>
<name>A0A2H5X9W4_9BACT</name>
<dbReference type="AlphaFoldDB" id="A0A2H5X9W4"/>
<comment type="caution">
    <text evidence="1">The sequence shown here is derived from an EMBL/GenBank/DDBJ whole genome shotgun (WGS) entry which is preliminary data.</text>
</comment>
<gene>
    <name evidence="1" type="ORF">HRbin17_00473</name>
</gene>
<protein>
    <submittedName>
        <fullName evidence="1">Uncharacterized protein</fullName>
    </submittedName>
</protein>
<evidence type="ECO:0000313" key="2">
    <source>
        <dbReference type="Proteomes" id="UP000236173"/>
    </source>
</evidence>
<dbReference type="Proteomes" id="UP000236173">
    <property type="component" value="Unassembled WGS sequence"/>
</dbReference>
<evidence type="ECO:0000313" key="1">
    <source>
        <dbReference type="EMBL" id="GBC97978.1"/>
    </source>
</evidence>
<sequence>MSELFKRLTNAVWAEVLGGAPSAVNSQRHNLQRAHLQILRQLLLQPPSGTPKDARTFVRRESVRLQAAIGKTSPRRDGWRRFVAGASRNDVRG</sequence>
<organism evidence="1 2">
    <name type="scientific">Candidatus Fervidibacter japonicus</name>
    <dbReference type="NCBI Taxonomy" id="2035412"/>
    <lineage>
        <taxon>Bacteria</taxon>
        <taxon>Candidatus Fervidibacterota</taxon>
        <taxon>Candidatus Fervidibacter</taxon>
    </lineage>
</organism>
<accession>A0A2H5X9W4</accession>
<reference evidence="2" key="1">
    <citation type="submission" date="2017-09" db="EMBL/GenBank/DDBJ databases">
        <title>Metaegenomics of thermophilic ammonia-oxidizing enrichment culture.</title>
        <authorList>
            <person name="Kato S."/>
            <person name="Suzuki K."/>
        </authorList>
    </citation>
    <scope>NUCLEOTIDE SEQUENCE [LARGE SCALE GENOMIC DNA]</scope>
</reference>